<proteinExistence type="predicted"/>
<dbReference type="InterPro" id="IPR036388">
    <property type="entry name" value="WH-like_DNA-bd_sf"/>
</dbReference>
<dbReference type="GO" id="GO:0003677">
    <property type="term" value="F:DNA binding"/>
    <property type="evidence" value="ECO:0007669"/>
    <property type="project" value="UniProtKB-KW"/>
</dbReference>
<accession>A0A1H1L608</accession>
<dbReference type="SUPFAM" id="SSF46785">
    <property type="entry name" value="Winged helix' DNA-binding domain"/>
    <property type="match status" value="1"/>
</dbReference>
<name>A0A1H1L608_9ACTN</name>
<evidence type="ECO:0000256" key="1">
    <source>
        <dbReference type="SAM" id="MobiDB-lite"/>
    </source>
</evidence>
<gene>
    <name evidence="2" type="ORF">SAMN04489857_0714</name>
</gene>
<evidence type="ECO:0000313" key="3">
    <source>
        <dbReference type="Proteomes" id="UP000199480"/>
    </source>
</evidence>
<dbReference type="RefSeq" id="WP_197674384.1">
    <property type="nucleotide sequence ID" value="NZ_LT629759.1"/>
</dbReference>
<feature type="compositionally biased region" description="Basic and acidic residues" evidence="1">
    <location>
        <begin position="172"/>
        <end position="255"/>
    </location>
</feature>
<dbReference type="EMBL" id="LT629759">
    <property type="protein sequence ID" value="SDR69837.1"/>
    <property type="molecule type" value="Genomic_DNA"/>
</dbReference>
<sequence length="255" mass="27781">MAAREEIIEKIGLLNHMVGVARRIRRDEEAAADPNVARVVALLRLKDGIPTQEMATVLGIDGAAMGATLEAMGESGLVEVRVAQDGSKSVALTEKGREDAPAKAELSDVALDGFTDEEAETLLGYLGRIEASLTGELGADWKEREEARKAAKRHEGRPSDRDGQGSRGGFRGGRDDRRSGDRDGRSGYRGGREDRRPADRGGYRGSRDDRGGYRGGRDDRRGERGGYRGGRDDRRGGDRGGYRGRDDRGGRRRED</sequence>
<protein>
    <submittedName>
        <fullName evidence="2">DNA-binding transcriptional regulator, MarR family</fullName>
    </submittedName>
</protein>
<reference evidence="3" key="1">
    <citation type="submission" date="2016-10" db="EMBL/GenBank/DDBJ databases">
        <authorList>
            <person name="Varghese N."/>
            <person name="Submissions S."/>
        </authorList>
    </citation>
    <scope>NUCLEOTIDE SEQUENCE [LARGE SCALE GENOMIC DNA]</scope>
    <source>
        <strain evidence="3">DSM 22620</strain>
    </source>
</reference>
<organism evidence="2 3">
    <name type="scientific">Parafannyhessea umbonata</name>
    <dbReference type="NCBI Taxonomy" id="604330"/>
    <lineage>
        <taxon>Bacteria</taxon>
        <taxon>Bacillati</taxon>
        <taxon>Actinomycetota</taxon>
        <taxon>Coriobacteriia</taxon>
        <taxon>Coriobacteriales</taxon>
        <taxon>Atopobiaceae</taxon>
        <taxon>Parafannyhessea</taxon>
    </lineage>
</organism>
<dbReference type="AlphaFoldDB" id="A0A1H1L608"/>
<dbReference type="InterPro" id="IPR036390">
    <property type="entry name" value="WH_DNA-bd_sf"/>
</dbReference>
<dbReference type="Gene3D" id="1.10.10.10">
    <property type="entry name" value="Winged helix-like DNA-binding domain superfamily/Winged helix DNA-binding domain"/>
    <property type="match status" value="1"/>
</dbReference>
<dbReference type="Proteomes" id="UP000199480">
    <property type="component" value="Chromosome I"/>
</dbReference>
<keyword evidence="2" id="KW-0238">DNA-binding</keyword>
<feature type="region of interest" description="Disordered" evidence="1">
    <location>
        <begin position="145"/>
        <end position="255"/>
    </location>
</feature>
<dbReference type="GeneID" id="78501484"/>
<evidence type="ECO:0000313" key="2">
    <source>
        <dbReference type="EMBL" id="SDR69837.1"/>
    </source>
</evidence>